<organism evidence="2 3">
    <name type="scientific">Haloactinomyces albus</name>
    <dbReference type="NCBI Taxonomy" id="1352928"/>
    <lineage>
        <taxon>Bacteria</taxon>
        <taxon>Bacillati</taxon>
        <taxon>Actinomycetota</taxon>
        <taxon>Actinomycetes</taxon>
        <taxon>Actinopolysporales</taxon>
        <taxon>Actinopolysporaceae</taxon>
        <taxon>Haloactinomyces</taxon>
    </lineage>
</organism>
<keyword evidence="1" id="KW-1133">Transmembrane helix</keyword>
<dbReference type="EMBL" id="JAVDXW010000001">
    <property type="protein sequence ID" value="MDR7300573.1"/>
    <property type="molecule type" value="Genomic_DNA"/>
</dbReference>
<dbReference type="Proteomes" id="UP001180845">
    <property type="component" value="Unassembled WGS sequence"/>
</dbReference>
<dbReference type="RefSeq" id="WP_310269574.1">
    <property type="nucleotide sequence ID" value="NZ_JAVDXW010000001.1"/>
</dbReference>
<gene>
    <name evidence="2" type="ORF">JOF55_000754</name>
</gene>
<evidence type="ECO:0000256" key="1">
    <source>
        <dbReference type="SAM" id="Phobius"/>
    </source>
</evidence>
<sequence length="132" mass="14186">MTSFDTTATVDRVRTVAASCVLTVAVIHAALVQPHLRELFYLGVLFAIGTAGLLVAFAGLLQSRTSVLSWWLAGLVLLGMFGGYLASRTTGLPMGHTEEWNAFGIASVVVEFVYFLAFGAMMWLRPAHGPLP</sequence>
<feature type="transmembrane region" description="Helical" evidence="1">
    <location>
        <begin position="39"/>
        <end position="61"/>
    </location>
</feature>
<comment type="caution">
    <text evidence="2">The sequence shown here is derived from an EMBL/GenBank/DDBJ whole genome shotgun (WGS) entry which is preliminary data.</text>
</comment>
<protein>
    <submittedName>
        <fullName evidence="2">Uncharacterized protein</fullName>
    </submittedName>
</protein>
<keyword evidence="3" id="KW-1185">Reference proteome</keyword>
<keyword evidence="1" id="KW-0812">Transmembrane</keyword>
<dbReference type="AlphaFoldDB" id="A0AAE3Z921"/>
<name>A0AAE3Z921_9ACTN</name>
<evidence type="ECO:0000313" key="2">
    <source>
        <dbReference type="EMBL" id="MDR7300573.1"/>
    </source>
</evidence>
<feature type="transmembrane region" description="Helical" evidence="1">
    <location>
        <begin position="99"/>
        <end position="124"/>
    </location>
</feature>
<keyword evidence="1" id="KW-0472">Membrane</keyword>
<feature type="transmembrane region" description="Helical" evidence="1">
    <location>
        <begin position="67"/>
        <end position="87"/>
    </location>
</feature>
<proteinExistence type="predicted"/>
<feature type="transmembrane region" description="Helical" evidence="1">
    <location>
        <begin position="12"/>
        <end position="32"/>
    </location>
</feature>
<evidence type="ECO:0000313" key="3">
    <source>
        <dbReference type="Proteomes" id="UP001180845"/>
    </source>
</evidence>
<accession>A0AAE3Z921</accession>
<reference evidence="2" key="1">
    <citation type="submission" date="2023-07" db="EMBL/GenBank/DDBJ databases">
        <title>Sequencing the genomes of 1000 actinobacteria strains.</title>
        <authorList>
            <person name="Klenk H.-P."/>
        </authorList>
    </citation>
    <scope>NUCLEOTIDE SEQUENCE</scope>
    <source>
        <strain evidence="2">DSM 45977</strain>
    </source>
</reference>